<sequence length="95" mass="11008">MHDMLTLKNLKISETAAMKRLDRALVKKHQQVRRFRAGSAEAKQYGRFYIVDTEAEQIIATADEITPWMKTENVIKDYEFVEGEGKPGYENRSLT</sequence>
<dbReference type="EMBL" id="AAIVFG010000033">
    <property type="protein sequence ID" value="ECI4617841.1"/>
    <property type="molecule type" value="Genomic_DNA"/>
</dbReference>
<reference evidence="1" key="1">
    <citation type="submission" date="2018-06" db="EMBL/GenBank/DDBJ databases">
        <authorList>
            <person name="Ashton P.M."/>
            <person name="Dallman T."/>
            <person name="Nair S."/>
            <person name="De Pinna E."/>
            <person name="Peters T."/>
            <person name="Grant K."/>
        </authorList>
    </citation>
    <scope>NUCLEOTIDE SEQUENCE</scope>
    <source>
        <strain evidence="1">527491</strain>
    </source>
</reference>
<proteinExistence type="predicted"/>
<evidence type="ECO:0000313" key="1">
    <source>
        <dbReference type="EMBL" id="ECI4617841.1"/>
    </source>
</evidence>
<organism evidence="1">
    <name type="scientific">Salmonella enterica I</name>
    <dbReference type="NCBI Taxonomy" id="59201"/>
    <lineage>
        <taxon>Bacteria</taxon>
        <taxon>Pseudomonadati</taxon>
        <taxon>Pseudomonadota</taxon>
        <taxon>Gammaproteobacteria</taxon>
        <taxon>Enterobacterales</taxon>
        <taxon>Enterobacteriaceae</taxon>
        <taxon>Salmonella</taxon>
    </lineage>
</organism>
<name>A0A3U4YES8_SALET</name>
<gene>
    <name evidence="1" type="ORF">DPC26_19805</name>
</gene>
<accession>A0A3U4YES8</accession>
<protein>
    <submittedName>
        <fullName evidence="1">Uncharacterized protein</fullName>
    </submittedName>
</protein>
<comment type="caution">
    <text evidence="1">The sequence shown here is derived from an EMBL/GenBank/DDBJ whole genome shotgun (WGS) entry which is preliminary data.</text>
</comment>
<dbReference type="AlphaFoldDB" id="A0A3U4YES8"/>